<comment type="caution">
    <text evidence="1">The sequence shown here is derived from an EMBL/GenBank/DDBJ whole genome shotgun (WGS) entry which is preliminary data.</text>
</comment>
<gene>
    <name evidence="1" type="ORF">QTP70_030952</name>
</gene>
<accession>A0AAE0UJK5</accession>
<sequence>MYCAVELQQDQKWEMCEQATEPALVQSTEVHQDQMTVHEQEQDAHRILQVENDKMKKTLNHEEEIMKDCVRDWEELLKVSVVKAVKKHRKARKTITWLEKEKSEVKVMEAQLSETHLQYDELMNVSVGARVEGSQHHEMKNTLNHQDQLLKRDEQPHGSVES</sequence>
<dbReference type="EMBL" id="JAUCMX010000028">
    <property type="protein sequence ID" value="KAK3508485.1"/>
    <property type="molecule type" value="Genomic_DNA"/>
</dbReference>
<dbReference type="Proteomes" id="UP001274896">
    <property type="component" value="Unassembled WGS sequence"/>
</dbReference>
<dbReference type="Gene3D" id="1.20.5.4090">
    <property type="match status" value="1"/>
</dbReference>
<organism evidence="1 2">
    <name type="scientific">Hemibagrus guttatus</name>
    <dbReference type="NCBI Taxonomy" id="175788"/>
    <lineage>
        <taxon>Eukaryota</taxon>
        <taxon>Metazoa</taxon>
        <taxon>Chordata</taxon>
        <taxon>Craniata</taxon>
        <taxon>Vertebrata</taxon>
        <taxon>Euteleostomi</taxon>
        <taxon>Actinopterygii</taxon>
        <taxon>Neopterygii</taxon>
        <taxon>Teleostei</taxon>
        <taxon>Ostariophysi</taxon>
        <taxon>Siluriformes</taxon>
        <taxon>Bagridae</taxon>
        <taxon>Hemibagrus</taxon>
    </lineage>
</organism>
<proteinExistence type="predicted"/>
<evidence type="ECO:0000313" key="1">
    <source>
        <dbReference type="EMBL" id="KAK3508485.1"/>
    </source>
</evidence>
<protein>
    <submittedName>
        <fullName evidence="1">Uncharacterized protein</fullName>
    </submittedName>
</protein>
<keyword evidence="2" id="KW-1185">Reference proteome</keyword>
<dbReference type="AlphaFoldDB" id="A0AAE0UJK5"/>
<reference evidence="1" key="1">
    <citation type="submission" date="2023-06" db="EMBL/GenBank/DDBJ databases">
        <title>Male Hemibagrus guttatus genome.</title>
        <authorList>
            <person name="Bian C."/>
        </authorList>
    </citation>
    <scope>NUCLEOTIDE SEQUENCE</scope>
    <source>
        <strain evidence="1">Male_cb2023</strain>
        <tissue evidence="1">Muscle</tissue>
    </source>
</reference>
<name>A0AAE0UJK5_9TELE</name>
<evidence type="ECO:0000313" key="2">
    <source>
        <dbReference type="Proteomes" id="UP001274896"/>
    </source>
</evidence>